<proteinExistence type="predicted"/>
<dbReference type="Proteomes" id="UP000278804">
    <property type="component" value="Chromosome"/>
</dbReference>
<keyword evidence="2" id="KW-1185">Reference proteome</keyword>
<protein>
    <submittedName>
        <fullName evidence="1">Competence protein ComGD</fullName>
    </submittedName>
</protein>
<accession>A0A3Q8S888</accession>
<evidence type="ECO:0000313" key="1">
    <source>
        <dbReference type="EMBL" id="AZK44761.1"/>
    </source>
</evidence>
<dbReference type="KEGG" id="eri:EEI45_05375"/>
<reference evidence="1 2" key="1">
    <citation type="journal article" date="2020" name="Int. J. Syst. Evol. Microbiol.">
        <title>Description of Erysipelothrix piscisicarius sp. nov., an emergent fish pathogen, and assessment of virulence using a tiger barb (Puntigrus tetrazona) infection model.</title>
        <authorList>
            <person name="Pomaranski E.K."/>
            <person name="Griffin M.J."/>
            <person name="Camus A.C."/>
            <person name="Armwood A.R."/>
            <person name="Shelley J."/>
            <person name="Waldbieser G.C."/>
            <person name="LaFrentz B.R."/>
            <person name="Garcia J.C."/>
            <person name="Yanong R."/>
            <person name="Soto E."/>
        </authorList>
    </citation>
    <scope>NUCLEOTIDE SEQUENCE [LARGE SCALE GENOMIC DNA]</scope>
    <source>
        <strain evidence="1 2">15TAL0474</strain>
    </source>
</reference>
<sequence length="78" mass="9002">MVFVVSASIPVFLSFQIEMKHEPNLLEYQLSAMEDLEVVPIHDNHWFNANGNINKGGTIQIDEYRCVIQLGFGRYRCD</sequence>
<dbReference type="EMBL" id="CP034234">
    <property type="protein sequence ID" value="AZK44761.1"/>
    <property type="molecule type" value="Genomic_DNA"/>
</dbReference>
<gene>
    <name evidence="1" type="ORF">EEI45_05375</name>
</gene>
<name>A0A3Q8S888_9FIRM</name>
<dbReference type="AlphaFoldDB" id="A0A3Q8S888"/>
<organism evidence="1 2">
    <name type="scientific">Erysipelothrix piscisicarius</name>
    <dbReference type="NCBI Taxonomy" id="2485784"/>
    <lineage>
        <taxon>Bacteria</taxon>
        <taxon>Bacillati</taxon>
        <taxon>Bacillota</taxon>
        <taxon>Erysipelotrichia</taxon>
        <taxon>Erysipelotrichales</taxon>
        <taxon>Erysipelotrichaceae</taxon>
        <taxon>Erysipelothrix</taxon>
    </lineage>
</organism>
<evidence type="ECO:0000313" key="2">
    <source>
        <dbReference type="Proteomes" id="UP000278804"/>
    </source>
</evidence>